<organism evidence="4 5">
    <name type="scientific">Mobilitalea sibirica</name>
    <dbReference type="NCBI Taxonomy" id="1462919"/>
    <lineage>
        <taxon>Bacteria</taxon>
        <taxon>Bacillati</taxon>
        <taxon>Bacillota</taxon>
        <taxon>Clostridia</taxon>
        <taxon>Lachnospirales</taxon>
        <taxon>Lachnospiraceae</taxon>
        <taxon>Mobilitalea</taxon>
    </lineage>
</organism>
<keyword evidence="5" id="KW-1185">Reference proteome</keyword>
<evidence type="ECO:0000313" key="5">
    <source>
        <dbReference type="Proteomes" id="UP000623269"/>
    </source>
</evidence>
<dbReference type="AlphaFoldDB" id="A0A8J7GZQ7"/>
<comment type="caution">
    <text evidence="4">The sequence shown here is derived from an EMBL/GenBank/DDBJ whole genome shotgun (WGS) entry which is preliminary data.</text>
</comment>
<reference evidence="4" key="1">
    <citation type="submission" date="2020-12" db="EMBL/GenBank/DDBJ databases">
        <title>M. sibirica DSM 26468T genome.</title>
        <authorList>
            <person name="Thieme N."/>
            <person name="Rettenmaier R."/>
            <person name="Zverlov V."/>
            <person name="Liebl W."/>
        </authorList>
    </citation>
    <scope>NUCLEOTIDE SEQUENCE</scope>
    <source>
        <strain evidence="4">DSM 26468</strain>
    </source>
</reference>
<protein>
    <submittedName>
        <fullName evidence="4">HD domain-containing protein</fullName>
    </submittedName>
</protein>
<sequence>MTRLEQQINFIIEVDKLKNIIRQNYLVDGSRKEDDADHSWHLALMCAILSEHANEKIDVLKTMVMVLIHDLVEIDAGDTYAYDSNANVSKRERELEAADRIFRLLPADQAQEIRALWDEFEEGRTPEAKFAVTLDKVQPLLLNSGSDGKSWKEHKVTLSQILKRNENTGEGSQALWDYGYQLIQKNVDNNNIINQ</sequence>
<dbReference type="SUPFAM" id="SSF109604">
    <property type="entry name" value="HD-domain/PDEase-like"/>
    <property type="match status" value="1"/>
</dbReference>
<dbReference type="Proteomes" id="UP000623269">
    <property type="component" value="Unassembled WGS sequence"/>
</dbReference>
<dbReference type="PANTHER" id="PTHR11845">
    <property type="entry name" value="5'-DEOXYNUCLEOTIDASE HDDC2"/>
    <property type="match status" value="1"/>
</dbReference>
<dbReference type="PANTHER" id="PTHR11845:SF13">
    <property type="entry name" value="5'-DEOXYNUCLEOTIDASE HDDC2"/>
    <property type="match status" value="1"/>
</dbReference>
<dbReference type="GO" id="GO:0046872">
    <property type="term" value="F:metal ion binding"/>
    <property type="evidence" value="ECO:0007669"/>
    <property type="project" value="UniProtKB-KW"/>
</dbReference>
<proteinExistence type="predicted"/>
<gene>
    <name evidence="4" type="ORF">I5677_00090</name>
</gene>
<accession>A0A8J7GZQ7</accession>
<dbReference type="GO" id="GO:0002953">
    <property type="term" value="F:5'-deoxynucleotidase activity"/>
    <property type="evidence" value="ECO:0007669"/>
    <property type="project" value="InterPro"/>
</dbReference>
<dbReference type="EMBL" id="JAEAGR010000001">
    <property type="protein sequence ID" value="MBH1939285.1"/>
    <property type="molecule type" value="Genomic_DNA"/>
</dbReference>
<feature type="domain" description="HD" evidence="3">
    <location>
        <begin position="14"/>
        <end position="176"/>
    </location>
</feature>
<dbReference type="RefSeq" id="WP_197659521.1">
    <property type="nucleotide sequence ID" value="NZ_JAEAGR010000001.1"/>
</dbReference>
<keyword evidence="1" id="KW-0479">Metal-binding</keyword>
<evidence type="ECO:0000313" key="4">
    <source>
        <dbReference type="EMBL" id="MBH1939285.1"/>
    </source>
</evidence>
<evidence type="ECO:0000256" key="1">
    <source>
        <dbReference type="ARBA" id="ARBA00022723"/>
    </source>
</evidence>
<name>A0A8J7GZQ7_9FIRM</name>
<dbReference type="Pfam" id="PF13023">
    <property type="entry name" value="HD_3"/>
    <property type="match status" value="1"/>
</dbReference>
<evidence type="ECO:0000256" key="2">
    <source>
        <dbReference type="ARBA" id="ARBA00022801"/>
    </source>
</evidence>
<keyword evidence="2" id="KW-0378">Hydrolase</keyword>
<dbReference type="Gene3D" id="1.10.3210.10">
    <property type="entry name" value="Hypothetical protein af1432"/>
    <property type="match status" value="1"/>
</dbReference>
<dbReference type="GO" id="GO:0005737">
    <property type="term" value="C:cytoplasm"/>
    <property type="evidence" value="ECO:0007669"/>
    <property type="project" value="TreeGrafter"/>
</dbReference>
<evidence type="ECO:0000259" key="3">
    <source>
        <dbReference type="Pfam" id="PF13023"/>
    </source>
</evidence>
<dbReference type="InterPro" id="IPR006674">
    <property type="entry name" value="HD_domain"/>
</dbReference>
<dbReference type="InterPro" id="IPR039356">
    <property type="entry name" value="YfbR/HDDC2"/>
</dbReference>